<feature type="domain" description="NACHT" evidence="3">
    <location>
        <begin position="81"/>
        <end position="190"/>
    </location>
</feature>
<name>A0A9D3YGA8_DREPO</name>
<dbReference type="PANTHER" id="PTHR46844:SF1">
    <property type="entry name" value="SLR5058 PROTEIN"/>
    <property type="match status" value="1"/>
</dbReference>
<keyword evidence="2" id="KW-0067">ATP-binding</keyword>
<evidence type="ECO:0000256" key="2">
    <source>
        <dbReference type="ARBA" id="ARBA00022840"/>
    </source>
</evidence>
<dbReference type="SUPFAM" id="SSF52540">
    <property type="entry name" value="P-loop containing nucleoside triphosphate hydrolases"/>
    <property type="match status" value="1"/>
</dbReference>
<gene>
    <name evidence="4" type="ORF">DPMN_085508</name>
</gene>
<dbReference type="SUPFAM" id="SSF52047">
    <property type="entry name" value="RNI-like"/>
    <property type="match status" value="1"/>
</dbReference>
<dbReference type="GO" id="GO:0005524">
    <property type="term" value="F:ATP binding"/>
    <property type="evidence" value="ECO:0007669"/>
    <property type="project" value="UniProtKB-KW"/>
</dbReference>
<dbReference type="InterPro" id="IPR027417">
    <property type="entry name" value="P-loop_NTPase"/>
</dbReference>
<dbReference type="PROSITE" id="PS50837">
    <property type="entry name" value="NACHT"/>
    <property type="match status" value="1"/>
</dbReference>
<reference evidence="4" key="1">
    <citation type="journal article" date="2019" name="bioRxiv">
        <title>The Genome of the Zebra Mussel, Dreissena polymorpha: A Resource for Invasive Species Research.</title>
        <authorList>
            <person name="McCartney M.A."/>
            <person name="Auch B."/>
            <person name="Kono T."/>
            <person name="Mallez S."/>
            <person name="Zhang Y."/>
            <person name="Obille A."/>
            <person name="Becker A."/>
            <person name="Abrahante J.E."/>
            <person name="Garbe J."/>
            <person name="Badalamenti J.P."/>
            <person name="Herman A."/>
            <person name="Mangelson H."/>
            <person name="Liachko I."/>
            <person name="Sullivan S."/>
            <person name="Sone E.D."/>
            <person name="Koren S."/>
            <person name="Silverstein K.A.T."/>
            <person name="Beckman K.B."/>
            <person name="Gohl D.M."/>
        </authorList>
    </citation>
    <scope>NUCLEOTIDE SEQUENCE</scope>
    <source>
        <strain evidence="4">Duluth1</strain>
        <tissue evidence="4">Whole animal</tissue>
    </source>
</reference>
<sequence length="1177" mass="134976">MFLSSCVIFPDLLRRLEDHYRDTVIFVPLSTLDLSRDKHVQDIYASPKIHRMKIENDGRRTKQEQIFTYTDFFYKDNQLSRRTYLQGEPGSGKTTFVVKLVNDWCNVHLPSMGSTKEQTALVDVGILQKFKFLFFISLRDSRNQTYVTQMIKTQLIDKIYADGELEDAYKLVLQIMKTSTCLVIQDGLDEWPGEDALPSMAGILQDHCIILTTSRPWKLADERIRNSQIDILLDLEGISDPKAFNEKVLRCLLDESTDLKEIVKQFEDFFRNRNLQSIPVSPMLNTLIICTWVEGIADRLSGSSLCELYTTLLESLCKKANPCISHFNESEPLPVNCFSRSKYIKPNIQDINVISKAAFSLLFSNEREMSIVFNEIKLSEYLSDNTQKFALKSGLLSIRKPTSRIDNTCSFAHKSVQEFLAAFHISGNVDVIKCVISEYFKRHGNTFLDISQVFVFLCGLNITAANKLSKLMNLQAIAQGYGSFYFGEQDFLCFTSSFQRCVFSGYKEAAANKNTPVQLHLSHLNFDSFDNCNMEDFYHIWAMNVSRARSLSVNQFRSNQFRSRKHITIRSQDASSARPGSGSVFIPARDYPVFSARETQEEVNSSASFMDITLTSCHRLEQLNLEDNVTVQPNSLVGLNNLKHLRLMNVKCEGLDLSRCHKVEHLDIQSNVTLKPNALVGLNNLKFLQLSDVKCERLDLSSCKNLERLILFDVTYKSTSLLGLKNLKYIYLWYYKREALDINLSSCVSLKKLELRGDGVSVRPLYDLKKLKHLRLDCTCKRLDLSYFEYMEVIDIGSKVILLPLSTQNYKNLKQIEIMCTYKDLDLSLLENVESIQISEKVKVLPKRLLLRNKQNPSQIGLYDFDFNSSDKIANNTWCLLNSADPAQCADSTPILASIKNIRLTRVKCSTTWLRNLFSTLLTLDHKVCCQLDDCQITSSVEGAVSRSLMRVYAAIHTDLNNTVKITNNGYDLPDLWESVYGLRIKSFSLGNRYGRMKINHGTSFSQSLRSLKLLETLKIYFATYIDLQLPQSLKHVALFYDKLFSSQLRDLVNKLSALPGPLECRTEFGWSNKTVNEGDPHKYLNNQFPAEEYFLIKQELEALENVKVKRFRIYDRSVEIDDGTTSAWSLRRGVVNDGDHSDDMADDEYYETFVSRISYKDDVFSRISMRLQIFCV</sequence>
<dbReference type="Gene3D" id="3.80.10.10">
    <property type="entry name" value="Ribonuclease Inhibitor"/>
    <property type="match status" value="1"/>
</dbReference>
<dbReference type="InterPro" id="IPR007111">
    <property type="entry name" value="NACHT_NTPase"/>
</dbReference>
<comment type="caution">
    <text evidence="4">The sequence shown here is derived from an EMBL/GenBank/DDBJ whole genome shotgun (WGS) entry which is preliminary data.</text>
</comment>
<evidence type="ECO:0000256" key="1">
    <source>
        <dbReference type="ARBA" id="ARBA00022741"/>
    </source>
</evidence>
<dbReference type="Proteomes" id="UP000828390">
    <property type="component" value="Unassembled WGS sequence"/>
</dbReference>
<evidence type="ECO:0000313" key="5">
    <source>
        <dbReference type="Proteomes" id="UP000828390"/>
    </source>
</evidence>
<organism evidence="4 5">
    <name type="scientific">Dreissena polymorpha</name>
    <name type="common">Zebra mussel</name>
    <name type="synonym">Mytilus polymorpha</name>
    <dbReference type="NCBI Taxonomy" id="45954"/>
    <lineage>
        <taxon>Eukaryota</taxon>
        <taxon>Metazoa</taxon>
        <taxon>Spiralia</taxon>
        <taxon>Lophotrochozoa</taxon>
        <taxon>Mollusca</taxon>
        <taxon>Bivalvia</taxon>
        <taxon>Autobranchia</taxon>
        <taxon>Heteroconchia</taxon>
        <taxon>Euheterodonta</taxon>
        <taxon>Imparidentia</taxon>
        <taxon>Neoheterodontei</taxon>
        <taxon>Myida</taxon>
        <taxon>Dreissenoidea</taxon>
        <taxon>Dreissenidae</taxon>
        <taxon>Dreissena</taxon>
    </lineage>
</organism>
<keyword evidence="5" id="KW-1185">Reference proteome</keyword>
<evidence type="ECO:0000313" key="4">
    <source>
        <dbReference type="EMBL" id="KAH3697995.1"/>
    </source>
</evidence>
<dbReference type="InterPro" id="IPR032675">
    <property type="entry name" value="LRR_dom_sf"/>
</dbReference>
<dbReference type="EMBL" id="JAIWYP010000016">
    <property type="protein sequence ID" value="KAH3697995.1"/>
    <property type="molecule type" value="Genomic_DNA"/>
</dbReference>
<keyword evidence="1" id="KW-0547">Nucleotide-binding</keyword>
<dbReference type="PANTHER" id="PTHR46844">
    <property type="entry name" value="SLR5058 PROTEIN"/>
    <property type="match status" value="1"/>
</dbReference>
<accession>A0A9D3YGA8</accession>
<dbReference type="Gene3D" id="3.40.50.300">
    <property type="entry name" value="P-loop containing nucleotide triphosphate hydrolases"/>
    <property type="match status" value="1"/>
</dbReference>
<protein>
    <recommendedName>
        <fullName evidence="3">NACHT domain-containing protein</fullName>
    </recommendedName>
</protein>
<evidence type="ECO:0000259" key="3">
    <source>
        <dbReference type="PROSITE" id="PS50837"/>
    </source>
</evidence>
<proteinExistence type="predicted"/>
<reference evidence="4" key="2">
    <citation type="submission" date="2020-11" db="EMBL/GenBank/DDBJ databases">
        <authorList>
            <person name="McCartney M.A."/>
            <person name="Auch B."/>
            <person name="Kono T."/>
            <person name="Mallez S."/>
            <person name="Becker A."/>
            <person name="Gohl D.M."/>
            <person name="Silverstein K.A.T."/>
            <person name="Koren S."/>
            <person name="Bechman K.B."/>
            <person name="Herman A."/>
            <person name="Abrahante J.E."/>
            <person name="Garbe J."/>
        </authorList>
    </citation>
    <scope>NUCLEOTIDE SEQUENCE</scope>
    <source>
        <strain evidence="4">Duluth1</strain>
        <tissue evidence="4">Whole animal</tissue>
    </source>
</reference>
<dbReference type="Pfam" id="PF05729">
    <property type="entry name" value="NACHT"/>
    <property type="match status" value="1"/>
</dbReference>
<dbReference type="AlphaFoldDB" id="A0A9D3YGA8"/>